<protein>
    <recommendedName>
        <fullName evidence="3">AP2/ERF domain-containing protein</fullName>
    </recommendedName>
</protein>
<gene>
    <name evidence="1" type="ORF">DXZ20_07245</name>
</gene>
<evidence type="ECO:0008006" key="3">
    <source>
        <dbReference type="Google" id="ProtNLM"/>
    </source>
</evidence>
<reference evidence="1 2" key="1">
    <citation type="journal article" date="2020" name="Microb. Ecol.">
        <title>Ecogenomics of the Marine Benthic Filamentous Cyanobacterium Adonisia.</title>
        <authorList>
            <person name="Walter J.M."/>
            <person name="Coutinho F.H."/>
            <person name="Leomil L."/>
            <person name="Hargreaves P.I."/>
            <person name="Campeao M.E."/>
            <person name="Vieira V.V."/>
            <person name="Silva B.S."/>
            <person name="Fistarol G.O."/>
            <person name="Salomon P.S."/>
            <person name="Sawabe T."/>
            <person name="Mino S."/>
            <person name="Hosokawa M."/>
            <person name="Miyashita H."/>
            <person name="Maruyama F."/>
            <person name="van Verk M.C."/>
            <person name="Dutilh B.E."/>
            <person name="Thompson C.C."/>
            <person name="Thompson F.L."/>
        </authorList>
    </citation>
    <scope>NUCLEOTIDE SEQUENCE [LARGE SCALE GENOMIC DNA]</scope>
    <source>
        <strain evidence="1 2">CCMR0081</strain>
    </source>
</reference>
<evidence type="ECO:0000313" key="2">
    <source>
        <dbReference type="Proteomes" id="UP000481033"/>
    </source>
</evidence>
<dbReference type="RefSeq" id="WP_163697357.1">
    <property type="nucleotide sequence ID" value="NZ_QXHD01000004.1"/>
</dbReference>
<evidence type="ECO:0000313" key="1">
    <source>
        <dbReference type="EMBL" id="NEZ55475.1"/>
    </source>
</evidence>
<proteinExistence type="predicted"/>
<accession>A0A6M0RH14</accession>
<keyword evidence="2" id="KW-1185">Reference proteome</keyword>
<comment type="caution">
    <text evidence="1">The sequence shown here is derived from an EMBL/GenBank/DDBJ whole genome shotgun (WGS) entry which is preliminary data.</text>
</comment>
<organism evidence="1 2">
    <name type="scientific">Adonisia turfae CCMR0081</name>
    <dbReference type="NCBI Taxonomy" id="2292702"/>
    <lineage>
        <taxon>Bacteria</taxon>
        <taxon>Bacillati</taxon>
        <taxon>Cyanobacteriota</taxon>
        <taxon>Adonisia</taxon>
        <taxon>Adonisia turfae</taxon>
    </lineage>
</organism>
<dbReference type="AlphaFoldDB" id="A0A6M0RH14"/>
<sequence length="72" mass="7651">MEENVLAIQGNDVYYGPKYIGSVCYKPYSKKGHWTAYLSTTTGDEVIGQYDTDVLAAEAVGKAAAAGVETNG</sequence>
<dbReference type="EMBL" id="QXHD01000004">
    <property type="protein sequence ID" value="NEZ55475.1"/>
    <property type="molecule type" value="Genomic_DNA"/>
</dbReference>
<dbReference type="Proteomes" id="UP000481033">
    <property type="component" value="Unassembled WGS sequence"/>
</dbReference>
<name>A0A6M0RH14_9CYAN</name>